<dbReference type="InterPro" id="IPR016024">
    <property type="entry name" value="ARM-type_fold"/>
</dbReference>
<dbReference type="GO" id="GO:0008017">
    <property type="term" value="F:microtubule binding"/>
    <property type="evidence" value="ECO:0007669"/>
    <property type="project" value="TreeGrafter"/>
</dbReference>
<accession>A0AAD6Y475</accession>
<name>A0AAD6Y475_9AGAR</name>
<dbReference type="AlphaFoldDB" id="A0AAD6Y475"/>
<gene>
    <name evidence="1" type="ORF">GGX14DRAFT_403713</name>
</gene>
<dbReference type="InterPro" id="IPR011989">
    <property type="entry name" value="ARM-like"/>
</dbReference>
<proteinExistence type="predicted"/>
<dbReference type="SUPFAM" id="SSF48371">
    <property type="entry name" value="ARM repeat"/>
    <property type="match status" value="1"/>
</dbReference>
<comment type="caution">
    <text evidence="1">The sequence shown here is derived from an EMBL/GenBank/DDBJ whole genome shotgun (WGS) entry which is preliminary data.</text>
</comment>
<dbReference type="Gene3D" id="1.25.10.10">
    <property type="entry name" value="Leucine-rich Repeat Variant"/>
    <property type="match status" value="3"/>
</dbReference>
<sequence length="513" mass="56025">MPAILAVSPFERIVSLLHDRNDRVIYAAIYALAKLAQWPEGAQAVITANTLAHLSKLFESSDANTRMWSCDLVRNVASHDTSMSAILEVNPFEKVVSLLHDGKVWDWDIHKLTYVLAKAAQWPEGAQAVITANALAQISKLFESFDARTRTWSCDLVGNLAIHETSMPAAPAILATNPFEKMVSLLHDENDFVIRAAIYALANQAQWSEGARAVITANTLAHLSKLLESSDANTRMWTCNLVGNLAIHETSMPVILGVNPFERIVSHLHDGNDSVIYAPAYALAKVARWPEGAQAVITANSLAHLSKLLKSSKANTRMWSCNLVGNLAIHETSMPAILATNPFETRENGFPFAAQWSEGAQAIITANTLAHLSKLLESSDADIRMWSCNLVGNLAIHETSMPVILGVNPFESIVSHLHDGNDWVIYEATRTYALANLAEWSEGAQAVITANALAHLSKLLKSSNAGIQMWSCNLVRNLAIHETSMPAILGVNPLERIVSLLEYISIIGTYTLS</sequence>
<protein>
    <submittedName>
        <fullName evidence="1">Armadillo-type protein</fullName>
    </submittedName>
</protein>
<dbReference type="GO" id="GO:0003341">
    <property type="term" value="P:cilium movement"/>
    <property type="evidence" value="ECO:0007669"/>
    <property type="project" value="TreeGrafter"/>
</dbReference>
<evidence type="ECO:0000313" key="2">
    <source>
        <dbReference type="Proteomes" id="UP001219525"/>
    </source>
</evidence>
<dbReference type="PANTHER" id="PTHR23314">
    <property type="entry name" value="SPERM-ASSOCIATED ANTIGEN 6 ARMADILLO REPEAT-CONTAINING"/>
    <property type="match status" value="1"/>
</dbReference>
<organism evidence="1 2">
    <name type="scientific">Mycena pura</name>
    <dbReference type="NCBI Taxonomy" id="153505"/>
    <lineage>
        <taxon>Eukaryota</taxon>
        <taxon>Fungi</taxon>
        <taxon>Dikarya</taxon>
        <taxon>Basidiomycota</taxon>
        <taxon>Agaricomycotina</taxon>
        <taxon>Agaricomycetes</taxon>
        <taxon>Agaricomycetidae</taxon>
        <taxon>Agaricales</taxon>
        <taxon>Marasmiineae</taxon>
        <taxon>Mycenaceae</taxon>
        <taxon>Mycena</taxon>
    </lineage>
</organism>
<dbReference type="InterPro" id="IPR000225">
    <property type="entry name" value="Armadillo"/>
</dbReference>
<dbReference type="PANTHER" id="PTHR23314:SF0">
    <property type="entry name" value="SPERM-ASSOCIATED ANTIGEN 6"/>
    <property type="match status" value="1"/>
</dbReference>
<dbReference type="GO" id="GO:0015630">
    <property type="term" value="C:microtubule cytoskeleton"/>
    <property type="evidence" value="ECO:0007669"/>
    <property type="project" value="TreeGrafter"/>
</dbReference>
<dbReference type="Proteomes" id="UP001219525">
    <property type="component" value="Unassembled WGS sequence"/>
</dbReference>
<evidence type="ECO:0000313" key="1">
    <source>
        <dbReference type="EMBL" id="KAJ7195749.1"/>
    </source>
</evidence>
<keyword evidence="2" id="KW-1185">Reference proteome</keyword>
<dbReference type="SMART" id="SM00185">
    <property type="entry name" value="ARM"/>
    <property type="match status" value="7"/>
</dbReference>
<dbReference type="EMBL" id="JARJCW010000088">
    <property type="protein sequence ID" value="KAJ7195749.1"/>
    <property type="molecule type" value="Genomic_DNA"/>
</dbReference>
<reference evidence="1" key="1">
    <citation type="submission" date="2023-03" db="EMBL/GenBank/DDBJ databases">
        <title>Massive genome expansion in bonnet fungi (Mycena s.s.) driven by repeated elements and novel gene families across ecological guilds.</title>
        <authorList>
            <consortium name="Lawrence Berkeley National Laboratory"/>
            <person name="Harder C.B."/>
            <person name="Miyauchi S."/>
            <person name="Viragh M."/>
            <person name="Kuo A."/>
            <person name="Thoen E."/>
            <person name="Andreopoulos B."/>
            <person name="Lu D."/>
            <person name="Skrede I."/>
            <person name="Drula E."/>
            <person name="Henrissat B."/>
            <person name="Morin E."/>
            <person name="Kohler A."/>
            <person name="Barry K."/>
            <person name="LaButti K."/>
            <person name="Morin E."/>
            <person name="Salamov A."/>
            <person name="Lipzen A."/>
            <person name="Mereny Z."/>
            <person name="Hegedus B."/>
            <person name="Baldrian P."/>
            <person name="Stursova M."/>
            <person name="Weitz H."/>
            <person name="Taylor A."/>
            <person name="Grigoriev I.V."/>
            <person name="Nagy L.G."/>
            <person name="Martin F."/>
            <person name="Kauserud H."/>
        </authorList>
    </citation>
    <scope>NUCLEOTIDE SEQUENCE</scope>
    <source>
        <strain evidence="1">9144</strain>
    </source>
</reference>